<keyword evidence="3" id="KW-1185">Reference proteome</keyword>
<gene>
    <name evidence="2" type="ORF">TrLO_g10767</name>
</gene>
<comment type="caution">
    <text evidence="2">The sequence shown here is derived from an EMBL/GenBank/DDBJ whole genome shotgun (WGS) entry which is preliminary data.</text>
</comment>
<feature type="region of interest" description="Disordered" evidence="1">
    <location>
        <begin position="1"/>
        <end position="37"/>
    </location>
</feature>
<name>A0A9W7KZK2_9STRA</name>
<protein>
    <submittedName>
        <fullName evidence="2">Uncharacterized protein</fullName>
    </submittedName>
</protein>
<dbReference type="Proteomes" id="UP001165122">
    <property type="component" value="Unassembled WGS sequence"/>
</dbReference>
<evidence type="ECO:0000313" key="2">
    <source>
        <dbReference type="EMBL" id="GMI17149.1"/>
    </source>
</evidence>
<feature type="compositionally biased region" description="Basic and acidic residues" evidence="1">
    <location>
        <begin position="1"/>
        <end position="12"/>
    </location>
</feature>
<dbReference type="EMBL" id="BRXW01000277">
    <property type="protein sequence ID" value="GMI17149.1"/>
    <property type="molecule type" value="Genomic_DNA"/>
</dbReference>
<dbReference type="AlphaFoldDB" id="A0A9W7KZK2"/>
<evidence type="ECO:0000313" key="3">
    <source>
        <dbReference type="Proteomes" id="UP001165122"/>
    </source>
</evidence>
<organism evidence="2 3">
    <name type="scientific">Triparma laevis f. longispina</name>
    <dbReference type="NCBI Taxonomy" id="1714387"/>
    <lineage>
        <taxon>Eukaryota</taxon>
        <taxon>Sar</taxon>
        <taxon>Stramenopiles</taxon>
        <taxon>Ochrophyta</taxon>
        <taxon>Bolidophyceae</taxon>
        <taxon>Parmales</taxon>
        <taxon>Triparmaceae</taxon>
        <taxon>Triparma</taxon>
    </lineage>
</organism>
<reference evidence="3" key="1">
    <citation type="journal article" date="2023" name="Commun. Biol.">
        <title>Genome analysis of Parmales, the sister group of diatoms, reveals the evolutionary specialization of diatoms from phago-mixotrophs to photoautotrophs.</title>
        <authorList>
            <person name="Ban H."/>
            <person name="Sato S."/>
            <person name="Yoshikawa S."/>
            <person name="Yamada K."/>
            <person name="Nakamura Y."/>
            <person name="Ichinomiya M."/>
            <person name="Sato N."/>
            <person name="Blanc-Mathieu R."/>
            <person name="Endo H."/>
            <person name="Kuwata A."/>
            <person name="Ogata H."/>
        </authorList>
    </citation>
    <scope>NUCLEOTIDE SEQUENCE [LARGE SCALE GENOMIC DNA]</scope>
    <source>
        <strain evidence="3">NIES 3700</strain>
    </source>
</reference>
<accession>A0A9W7KZK2</accession>
<proteinExistence type="predicted"/>
<sequence>MRDPRRAPRERVVGTAAEKARTCSTSTSPSSPAEKPADEVELQALREFIQESKTTVVNLVERVDSVHSKELTFEIIVLLNSSRRR</sequence>
<evidence type="ECO:0000256" key="1">
    <source>
        <dbReference type="SAM" id="MobiDB-lite"/>
    </source>
</evidence>